<evidence type="ECO:0000313" key="4">
    <source>
        <dbReference type="Proteomes" id="UP000732105"/>
    </source>
</evidence>
<reference evidence="3 4" key="1">
    <citation type="submission" date="2018-12" db="EMBL/GenBank/DDBJ databases">
        <title>Marinifilum JC070 sp. nov., a marine bacterium isolated from Yongle Blue Hole in the South China Sea.</title>
        <authorList>
            <person name="Fu T."/>
        </authorList>
    </citation>
    <scope>NUCLEOTIDE SEQUENCE [LARGE SCALE GENOMIC DNA]</scope>
    <source>
        <strain evidence="3 4">JC070</strain>
    </source>
</reference>
<accession>A0ABX1WUF0</accession>
<proteinExistence type="predicted"/>
<dbReference type="Pfam" id="PF13280">
    <property type="entry name" value="WYL"/>
    <property type="match status" value="1"/>
</dbReference>
<dbReference type="InterPro" id="IPR051534">
    <property type="entry name" value="CBASS_pafABC_assoc_protein"/>
</dbReference>
<dbReference type="PROSITE" id="PS52050">
    <property type="entry name" value="WYL"/>
    <property type="match status" value="1"/>
</dbReference>
<evidence type="ECO:0000259" key="2">
    <source>
        <dbReference type="Pfam" id="PF25583"/>
    </source>
</evidence>
<sequence>MPVNRNALIRYTTIDKCLRNHYRKWTLEDLMDACSDALYEFEGIDKGVSRRTVQLDIQNMRSEKLGYNAPIVVTERKYYTYEDSDYSITQLPLSDQDLNKLNDAVEILKQFQGFSHFSEMTGLIQKLENKIHTEQSKERPIIHIDKNENLKGLEHLNVLYQTIQNKKVLKIEYQSFKARNSHPIYFFPYLLKEFNNRWFLVGRQKSKKNKLMTLALDRFQNIDIMEKMQFLEDPDFDPDEYYKHAIGVTVNEGLSPRTIVLKIDRTNAPYVITKPIHASQQVIEKGHEGIIIRIKVVPNYELERVLLGFGPGLEVLSPPSLRKRIGDLIIRSEQIYRKV</sequence>
<gene>
    <name evidence="3" type="ORF">ELS83_07710</name>
</gene>
<organism evidence="3 4">
    <name type="scientific">Marinifilum caeruleilacunae</name>
    <dbReference type="NCBI Taxonomy" id="2499076"/>
    <lineage>
        <taxon>Bacteria</taxon>
        <taxon>Pseudomonadati</taxon>
        <taxon>Bacteroidota</taxon>
        <taxon>Bacteroidia</taxon>
        <taxon>Marinilabiliales</taxon>
        <taxon>Marinifilaceae</taxon>
    </lineage>
</organism>
<dbReference type="InterPro" id="IPR057727">
    <property type="entry name" value="WCX_dom"/>
</dbReference>
<evidence type="ECO:0000313" key="3">
    <source>
        <dbReference type="EMBL" id="NOU59702.1"/>
    </source>
</evidence>
<dbReference type="InterPro" id="IPR026881">
    <property type="entry name" value="WYL_dom"/>
</dbReference>
<dbReference type="Proteomes" id="UP000732105">
    <property type="component" value="Unassembled WGS sequence"/>
</dbReference>
<keyword evidence="4" id="KW-1185">Reference proteome</keyword>
<dbReference type="PANTHER" id="PTHR34580:SF9">
    <property type="entry name" value="SLL5097 PROTEIN"/>
    <property type="match status" value="1"/>
</dbReference>
<feature type="domain" description="WYL" evidence="1">
    <location>
        <begin position="154"/>
        <end position="223"/>
    </location>
</feature>
<dbReference type="PANTHER" id="PTHR34580">
    <property type="match status" value="1"/>
</dbReference>
<feature type="domain" description="WCX" evidence="2">
    <location>
        <begin position="256"/>
        <end position="325"/>
    </location>
</feature>
<dbReference type="RefSeq" id="WP_171594975.1">
    <property type="nucleotide sequence ID" value="NZ_RZNH01000009.1"/>
</dbReference>
<protein>
    <submittedName>
        <fullName evidence="3">WYL domain-containing protein</fullName>
    </submittedName>
</protein>
<dbReference type="Pfam" id="PF25583">
    <property type="entry name" value="WCX"/>
    <property type="match status" value="1"/>
</dbReference>
<name>A0ABX1WUF0_9BACT</name>
<comment type="caution">
    <text evidence="3">The sequence shown here is derived from an EMBL/GenBank/DDBJ whole genome shotgun (WGS) entry which is preliminary data.</text>
</comment>
<dbReference type="EMBL" id="RZNH01000009">
    <property type="protein sequence ID" value="NOU59702.1"/>
    <property type="molecule type" value="Genomic_DNA"/>
</dbReference>
<evidence type="ECO:0000259" key="1">
    <source>
        <dbReference type="Pfam" id="PF13280"/>
    </source>
</evidence>